<comment type="caution">
    <text evidence="2">The sequence shown here is derived from an EMBL/GenBank/DDBJ whole genome shotgun (WGS) entry which is preliminary data.</text>
</comment>
<dbReference type="EMBL" id="CAXKWB010013680">
    <property type="protein sequence ID" value="CAL4108323.1"/>
    <property type="molecule type" value="Genomic_DNA"/>
</dbReference>
<proteinExistence type="predicted"/>
<dbReference type="Proteomes" id="UP001497623">
    <property type="component" value="Unassembled WGS sequence"/>
</dbReference>
<evidence type="ECO:0000313" key="3">
    <source>
        <dbReference type="Proteomes" id="UP001497623"/>
    </source>
</evidence>
<evidence type="ECO:0000259" key="1">
    <source>
        <dbReference type="PROSITE" id="PS50878"/>
    </source>
</evidence>
<gene>
    <name evidence="2" type="ORF">MNOR_LOCUS18829</name>
</gene>
<sequence length="400" mass="45605">MTFSLKTKHGFISGRSTLSQLLHQIEQLIRAWEEGKSTDTIYLDFAKAFDKVDHNILCHKIKCLGITGKVRVWINEFLTGKSQQVSANGALSEPAPVISGVPQGTVLGPILFIIMIDDLDCELIHSVASKYADDTRVTAMISEPDDAVNFQNELQNKIYPWGPANNMLLNGEKFEHLHVGKNLNQLKSSYLDTAGNTIEEKEHIKDLGVIIAKDFTWSKQIKEVVSKARVMTGWVLRTFATRDRDPMITMWNTQVRSILDYCSPLWSPDPKDLRNIDLLENTQQSFTRSINGMEGLDYAQRLRKLHMYSVQRRHERYKIIYMYKIKEGLVPNVSDKHGLQFHPNERHGCACNVPKFPLYNNKAAKARNRSFALTASQLWNSLSKAIRDITGKVWTPSRES</sequence>
<dbReference type="Pfam" id="PF00078">
    <property type="entry name" value="RVT_1"/>
    <property type="match status" value="1"/>
</dbReference>
<accession>A0AAV2R4D0</accession>
<dbReference type="AlphaFoldDB" id="A0AAV2R4D0"/>
<dbReference type="InterPro" id="IPR000477">
    <property type="entry name" value="RT_dom"/>
</dbReference>
<protein>
    <recommendedName>
        <fullName evidence="1">Reverse transcriptase domain-containing protein</fullName>
    </recommendedName>
</protein>
<name>A0AAV2R4D0_MEGNR</name>
<organism evidence="2 3">
    <name type="scientific">Meganyctiphanes norvegica</name>
    <name type="common">Northern krill</name>
    <name type="synonym">Thysanopoda norvegica</name>
    <dbReference type="NCBI Taxonomy" id="48144"/>
    <lineage>
        <taxon>Eukaryota</taxon>
        <taxon>Metazoa</taxon>
        <taxon>Ecdysozoa</taxon>
        <taxon>Arthropoda</taxon>
        <taxon>Crustacea</taxon>
        <taxon>Multicrustacea</taxon>
        <taxon>Malacostraca</taxon>
        <taxon>Eumalacostraca</taxon>
        <taxon>Eucarida</taxon>
        <taxon>Euphausiacea</taxon>
        <taxon>Euphausiidae</taxon>
        <taxon>Meganyctiphanes</taxon>
    </lineage>
</organism>
<feature type="domain" description="Reverse transcriptase" evidence="1">
    <location>
        <begin position="1"/>
        <end position="211"/>
    </location>
</feature>
<keyword evidence="3" id="KW-1185">Reference proteome</keyword>
<reference evidence="2 3" key="1">
    <citation type="submission" date="2024-05" db="EMBL/GenBank/DDBJ databases">
        <authorList>
            <person name="Wallberg A."/>
        </authorList>
    </citation>
    <scope>NUCLEOTIDE SEQUENCE [LARGE SCALE GENOMIC DNA]</scope>
</reference>
<dbReference type="PROSITE" id="PS50878">
    <property type="entry name" value="RT_POL"/>
    <property type="match status" value="1"/>
</dbReference>
<dbReference type="PANTHER" id="PTHR33332">
    <property type="entry name" value="REVERSE TRANSCRIPTASE DOMAIN-CONTAINING PROTEIN"/>
    <property type="match status" value="1"/>
</dbReference>
<evidence type="ECO:0000313" key="2">
    <source>
        <dbReference type="EMBL" id="CAL4108323.1"/>
    </source>
</evidence>